<reference evidence="3" key="1">
    <citation type="submission" date="2010-08" db="EMBL/GenBank/DDBJ databases">
        <authorList>
            <consortium name="Caenorhabditis japonica Sequencing Consortium"/>
            <person name="Wilson R.K."/>
        </authorList>
    </citation>
    <scope>NUCLEOTIDE SEQUENCE [LARGE SCALE GENOMIC DNA]</scope>
    <source>
        <strain evidence="3">DF5081</strain>
    </source>
</reference>
<keyword evidence="3" id="KW-1185">Reference proteome</keyword>
<evidence type="ECO:0000256" key="1">
    <source>
        <dbReference type="SAM" id="SignalP"/>
    </source>
</evidence>
<dbReference type="OMA" id="SAEYRIM"/>
<evidence type="ECO:0000313" key="2">
    <source>
        <dbReference type="EnsemblMetazoa" id="CJA00253.1"/>
    </source>
</evidence>
<proteinExistence type="predicted"/>
<name>A0A8R1HJH1_CAEJA</name>
<organism evidence="2 3">
    <name type="scientific">Caenorhabditis japonica</name>
    <dbReference type="NCBI Taxonomy" id="281687"/>
    <lineage>
        <taxon>Eukaryota</taxon>
        <taxon>Metazoa</taxon>
        <taxon>Ecdysozoa</taxon>
        <taxon>Nematoda</taxon>
        <taxon>Chromadorea</taxon>
        <taxon>Rhabditida</taxon>
        <taxon>Rhabditina</taxon>
        <taxon>Rhabditomorpha</taxon>
        <taxon>Rhabditoidea</taxon>
        <taxon>Rhabditidae</taxon>
        <taxon>Peloderinae</taxon>
        <taxon>Caenorhabditis</taxon>
    </lineage>
</organism>
<evidence type="ECO:0000313" key="3">
    <source>
        <dbReference type="Proteomes" id="UP000005237"/>
    </source>
</evidence>
<reference evidence="2" key="2">
    <citation type="submission" date="2022-06" db="UniProtKB">
        <authorList>
            <consortium name="EnsemblMetazoa"/>
        </authorList>
    </citation>
    <scope>IDENTIFICATION</scope>
    <source>
        <strain evidence="2">DF5081</strain>
    </source>
</reference>
<protein>
    <submittedName>
        <fullName evidence="2">Uncharacterized protein</fullName>
    </submittedName>
</protein>
<sequence length="144" mass="16913">MAYWWQSLIILSFTQSFFADCLPIERLSVHVKCGDEVVANAKLHLHEYKNDFPHRELADGHTGQRGHFHFHRLEDLKNADFHSVKLRISDQCGINFDKIRCNLPYYTFDIPLNKLFVNENKNQNVAVLDLKDPAWLHIRSLHCL</sequence>
<dbReference type="EnsemblMetazoa" id="CJA00253.1">
    <property type="protein sequence ID" value="CJA00253.1"/>
    <property type="gene ID" value="WBGene00119457"/>
</dbReference>
<keyword evidence="1" id="KW-0732">Signal</keyword>
<accession>A0A8R1HJH1</accession>
<dbReference type="AlphaFoldDB" id="A0A8R1HJH1"/>
<feature type="chain" id="PRO_5035838626" evidence="1">
    <location>
        <begin position="20"/>
        <end position="144"/>
    </location>
</feature>
<feature type="signal peptide" evidence="1">
    <location>
        <begin position="1"/>
        <end position="19"/>
    </location>
</feature>
<dbReference type="Proteomes" id="UP000005237">
    <property type="component" value="Unassembled WGS sequence"/>
</dbReference>